<dbReference type="SUPFAM" id="SSF55729">
    <property type="entry name" value="Acyl-CoA N-acyltransferases (Nat)"/>
    <property type="match status" value="1"/>
</dbReference>
<dbReference type="Gene3D" id="3.40.630.30">
    <property type="match status" value="1"/>
</dbReference>
<keyword evidence="9" id="KW-1185">Reference proteome</keyword>
<proteinExistence type="inferred from homology"/>
<dbReference type="Pfam" id="PF13523">
    <property type="entry name" value="Acetyltransf_8"/>
    <property type="match status" value="1"/>
</dbReference>
<dbReference type="Gene3D" id="1.10.510.40">
    <property type="match status" value="1"/>
</dbReference>
<dbReference type="Gene3D" id="6.10.250.3370">
    <property type="match status" value="1"/>
</dbReference>
<dbReference type="InterPro" id="IPR022770">
    <property type="entry name" value="IucA/IucC-like_C"/>
</dbReference>
<gene>
    <name evidence="8" type="ORF">GCM10008096_09080</name>
</gene>
<dbReference type="Pfam" id="PF04183">
    <property type="entry name" value="IucA_IucC"/>
    <property type="match status" value="1"/>
</dbReference>
<dbReference type="InterPro" id="IPR019432">
    <property type="entry name" value="Acyltransferase_MbtK/IucB-like"/>
</dbReference>
<evidence type="ECO:0000256" key="2">
    <source>
        <dbReference type="ARBA" id="ARBA00005102"/>
    </source>
</evidence>
<dbReference type="Proteomes" id="UP000642819">
    <property type="component" value="Unassembled WGS sequence"/>
</dbReference>
<comment type="caution">
    <text evidence="8">The sequence shown here is derived from an EMBL/GenBank/DDBJ whole genome shotgun (WGS) entry which is preliminary data.</text>
</comment>
<protein>
    <recommendedName>
        <fullName evidence="4">Lysine N-acyltransferase MbtK</fullName>
    </recommendedName>
    <alternativeName>
        <fullName evidence="5">Mycobactin synthase protein K</fullName>
    </alternativeName>
</protein>
<dbReference type="InterPro" id="IPR037455">
    <property type="entry name" value="LucA/IucC-like"/>
</dbReference>
<evidence type="ECO:0000256" key="1">
    <source>
        <dbReference type="ARBA" id="ARBA00003818"/>
    </source>
</evidence>
<evidence type="ECO:0000256" key="4">
    <source>
        <dbReference type="ARBA" id="ARBA00020586"/>
    </source>
</evidence>
<dbReference type="RefSeq" id="WP_189348924.1">
    <property type="nucleotide sequence ID" value="NZ_BMXK01000003.1"/>
</dbReference>
<evidence type="ECO:0000313" key="9">
    <source>
        <dbReference type="Proteomes" id="UP000642819"/>
    </source>
</evidence>
<organism evidence="8 9">
    <name type="scientific">Zhihengliuella salsuginis</name>
    <dbReference type="NCBI Taxonomy" id="578222"/>
    <lineage>
        <taxon>Bacteria</taxon>
        <taxon>Bacillati</taxon>
        <taxon>Actinomycetota</taxon>
        <taxon>Actinomycetes</taxon>
        <taxon>Micrococcales</taxon>
        <taxon>Micrococcaceae</taxon>
        <taxon>Zhihengliuella</taxon>
    </lineage>
</organism>
<dbReference type="PANTHER" id="PTHR34384">
    <property type="entry name" value="L-2,3-DIAMINOPROPANOATE--CITRATE LIGASE"/>
    <property type="match status" value="1"/>
</dbReference>
<dbReference type="SMART" id="SM01006">
    <property type="entry name" value="AlcB"/>
    <property type="match status" value="1"/>
</dbReference>
<dbReference type="InterPro" id="IPR016181">
    <property type="entry name" value="Acyl_CoA_acyltransferase"/>
</dbReference>
<comment type="similarity">
    <text evidence="3">Belongs to the IucA/IucC family.</text>
</comment>
<accession>A0ABQ3GE31</accession>
<evidence type="ECO:0000256" key="6">
    <source>
        <dbReference type="SAM" id="MobiDB-lite"/>
    </source>
</evidence>
<dbReference type="Gene3D" id="3.30.310.280">
    <property type="match status" value="1"/>
</dbReference>
<evidence type="ECO:0000256" key="3">
    <source>
        <dbReference type="ARBA" id="ARBA00007832"/>
    </source>
</evidence>
<name>A0ABQ3GE31_9MICC</name>
<dbReference type="EMBL" id="BMXK01000003">
    <property type="protein sequence ID" value="GHD03140.1"/>
    <property type="molecule type" value="Genomic_DNA"/>
</dbReference>
<sequence length="801" mass="87453">MTLTTDTTPAATTPAGTAPGTAATFTFRPVRPETDAALLHSWIATEHARFWGMPEATEAEVRDEYQRLDADPHHRAFIAESDGAPQFLAEVYDPAHSQLAGQYAHRDGDAGLHLLLPAADSPVPGFSEAAMTAALGHVFADPSVVRVVVEPDAANTAVHALNSRVGFRPQGRVDLPPFGSDPAKRALLSFCDRSDFARATGAASTIAAHLDPQRWAAANRHVVAKAIGEFAHERLFEPEATGGGRYVLSGTGRDGVVHEYAFAATRHLLNHWRVDAGSVRHTAGGAEQSVDAQEFAVLFQDTLGISDAQLPTYIEELGSTLASHCYKQLHSTATAAELAAGTGETMGDFQRIEAAMTEGHPCFVANNGRLGLGAQDYLDYAPETGNAVAIEWVALHASRARYDAVEGLGHRELLAAELGIGTLGRFDARLADALAGTDLDPRDYLYLPVHPWQWEHRLAVTFAPDVATRRMVHLGAGEDLYQPQQSIRTFFNRTHPEKRYVKTALSVVNMGFLRGLSAKYMESTPAINEWLEEVVASDAELHERRVELLKEVAAVGYRNPLFESATDATSAYRKMLAALWRESPADRGGEDEQLATMASLLHVDADGNSLAAAMIRRSGVGAEAWLQCYLDSYLVPLVHFLVRYDLVFMPHGENIILVTRNGLPDRMLMKDLAEEVAVIGPRTPLPEAAERIRVDVPAEERVFSIFTDVFDCFFRFLAPLLAGEGLIGEDEFWAVVAERLRAYRERNPELAADFDELGLFAGEFSLSCLNRLQLRNNQQMLDLGDQAGGLIYAGNLDNPIA</sequence>
<feature type="domain" description="Acyltransferase MbtK/IucB-like conserved" evidence="7">
    <location>
        <begin position="28"/>
        <end position="75"/>
    </location>
</feature>
<comment type="function">
    <text evidence="1">Acyltransferase required for the direct transfer of medium- to long-chain fatty acyl moieties from a carrier protein (MbtL) on to the epsilon-amino group of lysine residue in the mycobactin core.</text>
</comment>
<dbReference type="PANTHER" id="PTHR34384:SF6">
    <property type="entry name" value="STAPHYLOFERRIN B SYNTHASE"/>
    <property type="match status" value="1"/>
</dbReference>
<evidence type="ECO:0000313" key="8">
    <source>
        <dbReference type="EMBL" id="GHD03140.1"/>
    </source>
</evidence>
<reference evidence="9" key="1">
    <citation type="journal article" date="2019" name="Int. J. Syst. Evol. Microbiol.">
        <title>The Global Catalogue of Microorganisms (GCM) 10K type strain sequencing project: providing services to taxonomists for standard genome sequencing and annotation.</title>
        <authorList>
            <consortium name="The Broad Institute Genomics Platform"/>
            <consortium name="The Broad Institute Genome Sequencing Center for Infectious Disease"/>
            <person name="Wu L."/>
            <person name="Ma J."/>
        </authorList>
    </citation>
    <scope>NUCLEOTIDE SEQUENCE [LARGE SCALE GENOMIC DNA]</scope>
    <source>
        <strain evidence="9">KCTC 19466</strain>
    </source>
</reference>
<dbReference type="InterPro" id="IPR007310">
    <property type="entry name" value="Aerobactin_biosyn_IucA/IucC_N"/>
</dbReference>
<dbReference type="Pfam" id="PF06276">
    <property type="entry name" value="FhuF"/>
    <property type="match status" value="1"/>
</dbReference>
<evidence type="ECO:0000259" key="7">
    <source>
        <dbReference type="SMART" id="SM01006"/>
    </source>
</evidence>
<evidence type="ECO:0000256" key="5">
    <source>
        <dbReference type="ARBA" id="ARBA00031122"/>
    </source>
</evidence>
<feature type="region of interest" description="Disordered" evidence="6">
    <location>
        <begin position="1"/>
        <end position="23"/>
    </location>
</feature>
<comment type="pathway">
    <text evidence="2">Siderophore biosynthesis; mycobactin biosynthesis.</text>
</comment>